<evidence type="ECO:0000256" key="1">
    <source>
        <dbReference type="SAM" id="MobiDB-lite"/>
    </source>
</evidence>
<feature type="region of interest" description="Disordered" evidence="1">
    <location>
        <begin position="161"/>
        <end position="182"/>
    </location>
</feature>
<sequence>MKQVNQLGANPVSVHRGHLLDGAPTRARNPGYHVEERSERFYLAPLNIFGYMMGISRSISMATPAGACPGSPKESFCQAPRETLNLESDGDSQSLSKRQGMAALIDAAVEGASGQFAGVEASDWLTRWFSLYRGQASPDLALVPIQPGAYRDHEQRARLEVAADSQPAPTPLTDNRTRPATPRRCVSSGGLVVGSIPDDWLRVLRAFSKHVSSSPDRMPLASSLSIISWPVHTAEF</sequence>
<protein>
    <submittedName>
        <fullName evidence="2">Uncharacterized protein</fullName>
    </submittedName>
</protein>
<proteinExistence type="predicted"/>
<organism evidence="2 3">
    <name type="scientific">Coccidioides immitis RMSCC 2394</name>
    <dbReference type="NCBI Taxonomy" id="404692"/>
    <lineage>
        <taxon>Eukaryota</taxon>
        <taxon>Fungi</taxon>
        <taxon>Dikarya</taxon>
        <taxon>Ascomycota</taxon>
        <taxon>Pezizomycotina</taxon>
        <taxon>Eurotiomycetes</taxon>
        <taxon>Eurotiomycetidae</taxon>
        <taxon>Onygenales</taxon>
        <taxon>Onygenaceae</taxon>
        <taxon>Coccidioides</taxon>
    </lineage>
</organism>
<accession>A0A0J7BCP0</accession>
<dbReference type="EMBL" id="DS028097">
    <property type="protein sequence ID" value="KMP07857.1"/>
    <property type="molecule type" value="Genomic_DNA"/>
</dbReference>
<reference evidence="3" key="1">
    <citation type="journal article" date="2010" name="Genome Res.">
        <title>Population genomic sequencing of Coccidioides fungi reveals recent hybridization and transposon control.</title>
        <authorList>
            <person name="Neafsey D.E."/>
            <person name="Barker B.M."/>
            <person name="Sharpton T.J."/>
            <person name="Stajich J.E."/>
            <person name="Park D.J."/>
            <person name="Whiston E."/>
            <person name="Hung C.-Y."/>
            <person name="McMahan C."/>
            <person name="White J."/>
            <person name="Sykes S."/>
            <person name="Heiman D."/>
            <person name="Young S."/>
            <person name="Zeng Q."/>
            <person name="Abouelleil A."/>
            <person name="Aftuck L."/>
            <person name="Bessette D."/>
            <person name="Brown A."/>
            <person name="FitzGerald M."/>
            <person name="Lui A."/>
            <person name="Macdonald J.P."/>
            <person name="Priest M."/>
            <person name="Orbach M.J."/>
            <person name="Galgiani J.N."/>
            <person name="Kirkland T.N."/>
            <person name="Cole G.T."/>
            <person name="Birren B.W."/>
            <person name="Henn M.R."/>
            <person name="Taylor J.W."/>
            <person name="Rounsley S.D."/>
        </authorList>
    </citation>
    <scope>NUCLEOTIDE SEQUENCE [LARGE SCALE GENOMIC DNA]</scope>
    <source>
        <strain evidence="3">RMSCC 2394</strain>
    </source>
</reference>
<gene>
    <name evidence="2" type="ORF">CIRG_07538</name>
</gene>
<dbReference type="Proteomes" id="UP000054565">
    <property type="component" value="Unassembled WGS sequence"/>
</dbReference>
<evidence type="ECO:0000313" key="2">
    <source>
        <dbReference type="EMBL" id="KMP07857.1"/>
    </source>
</evidence>
<evidence type="ECO:0000313" key="3">
    <source>
        <dbReference type="Proteomes" id="UP000054565"/>
    </source>
</evidence>
<name>A0A0J7BCP0_COCIT</name>
<feature type="region of interest" description="Disordered" evidence="1">
    <location>
        <begin position="1"/>
        <end position="30"/>
    </location>
</feature>
<dbReference type="AlphaFoldDB" id="A0A0J7BCP0"/>